<dbReference type="Pfam" id="PF08241">
    <property type="entry name" value="Methyltransf_11"/>
    <property type="match status" value="1"/>
</dbReference>
<evidence type="ECO:0000313" key="3">
    <source>
        <dbReference type="Proteomes" id="UP001166304"/>
    </source>
</evidence>
<dbReference type="Proteomes" id="UP001166304">
    <property type="component" value="Unassembled WGS sequence"/>
</dbReference>
<dbReference type="InterPro" id="IPR013216">
    <property type="entry name" value="Methyltransf_11"/>
</dbReference>
<protein>
    <submittedName>
        <fullName evidence="2">Class I SAM-dependent methyltransferase</fullName>
    </submittedName>
</protein>
<name>A0AA41KBX3_9EURY</name>
<keyword evidence="2" id="KW-0489">Methyltransferase</keyword>
<proteinExistence type="predicted"/>
<dbReference type="GO" id="GO:0032259">
    <property type="term" value="P:methylation"/>
    <property type="evidence" value="ECO:0007669"/>
    <property type="project" value="UniProtKB-KW"/>
</dbReference>
<gene>
    <name evidence="2" type="ORF">KTS37_08020</name>
</gene>
<keyword evidence="2" id="KW-0808">Transferase</keyword>
<dbReference type="Gene3D" id="3.40.50.150">
    <property type="entry name" value="Vaccinia Virus protein VP39"/>
    <property type="match status" value="1"/>
</dbReference>
<dbReference type="InterPro" id="IPR029063">
    <property type="entry name" value="SAM-dependent_MTases_sf"/>
</dbReference>
<organism evidence="2 3">
    <name type="scientific">Haloarcula salina</name>
    <dbReference type="NCBI Taxonomy" id="1429914"/>
    <lineage>
        <taxon>Archaea</taxon>
        <taxon>Methanobacteriati</taxon>
        <taxon>Methanobacteriota</taxon>
        <taxon>Stenosarchaea group</taxon>
        <taxon>Halobacteria</taxon>
        <taxon>Halobacteriales</taxon>
        <taxon>Haloarculaceae</taxon>
        <taxon>Haloarcula</taxon>
    </lineage>
</organism>
<dbReference type="SUPFAM" id="SSF53335">
    <property type="entry name" value="S-adenosyl-L-methionine-dependent methyltransferases"/>
    <property type="match status" value="1"/>
</dbReference>
<dbReference type="GO" id="GO:0008757">
    <property type="term" value="F:S-adenosylmethionine-dependent methyltransferase activity"/>
    <property type="evidence" value="ECO:0007669"/>
    <property type="project" value="InterPro"/>
</dbReference>
<dbReference type="CDD" id="cd02440">
    <property type="entry name" value="AdoMet_MTases"/>
    <property type="match status" value="1"/>
</dbReference>
<dbReference type="RefSeq" id="WP_162412930.1">
    <property type="nucleotide sequence ID" value="NZ_JAHQXE010000002.1"/>
</dbReference>
<accession>A0AA41KBX3</accession>
<evidence type="ECO:0000313" key="2">
    <source>
        <dbReference type="EMBL" id="MBV0901735.1"/>
    </source>
</evidence>
<dbReference type="EMBL" id="JAHQXE010000002">
    <property type="protein sequence ID" value="MBV0901735.1"/>
    <property type="molecule type" value="Genomic_DNA"/>
</dbReference>
<comment type="caution">
    <text evidence="2">The sequence shown here is derived from an EMBL/GenBank/DDBJ whole genome shotgun (WGS) entry which is preliminary data.</text>
</comment>
<dbReference type="AlphaFoldDB" id="A0AA41KBX3"/>
<keyword evidence="3" id="KW-1185">Reference proteome</keyword>
<feature type="domain" description="Methyltransferase type 11" evidence="1">
    <location>
        <begin position="27"/>
        <end position="114"/>
    </location>
</feature>
<reference evidence="2" key="1">
    <citation type="submission" date="2021-06" db="EMBL/GenBank/DDBJ databases">
        <title>New haloarchaea isolates fom saline soil.</title>
        <authorList>
            <person name="Duran-Viseras A."/>
            <person name="Sanchez-Porro C.S."/>
            <person name="Ventosa A."/>
        </authorList>
    </citation>
    <scope>NUCLEOTIDE SEQUENCE</scope>
    <source>
        <strain evidence="2">JCM 18369</strain>
    </source>
</reference>
<evidence type="ECO:0000259" key="1">
    <source>
        <dbReference type="Pfam" id="PF08241"/>
    </source>
</evidence>
<sequence length="247" mass="27647">MTSTVFKQLYRSALADSERLDEDSVLLDIGAKDGKIASALADAIGCRAIVLDIDFDEDATDRDCDLIRGDGTEIPLPDDSVDAIVSNMVFEHVPDEEALIADTARVLSDDGVFISICPNRAWPGDGHGYPLGMPWLPESIGGRVARPYDQKYERGEGWYREAYHPVWSITVRRELSRYFETVEYRSGDLLDLDLDASNGKQRLLETFAEPLELAFSSRLGRRLVEAVFPTPVYVSKHPKRGRRRPNG</sequence>